<gene>
    <name evidence="1" type="ORF">MEUPH1_LOCUS14429</name>
</gene>
<comment type="caution">
    <text evidence="1">The sequence shown here is derived from an EMBL/GenBank/DDBJ whole genome shotgun (WGS) entry which is preliminary data.</text>
</comment>
<dbReference type="PANTHER" id="PTHR37162:SF1">
    <property type="entry name" value="BED-TYPE DOMAIN-CONTAINING PROTEIN"/>
    <property type="match status" value="1"/>
</dbReference>
<reference evidence="1 2" key="1">
    <citation type="submission" date="2023-01" db="EMBL/GenBank/DDBJ databases">
        <authorList>
            <person name="Whitehead M."/>
        </authorList>
    </citation>
    <scope>NUCLEOTIDE SEQUENCE [LARGE SCALE GENOMIC DNA]</scope>
</reference>
<keyword evidence="2" id="KW-1185">Reference proteome</keyword>
<organism evidence="1 2">
    <name type="scientific">Macrosiphum euphorbiae</name>
    <name type="common">potato aphid</name>
    <dbReference type="NCBI Taxonomy" id="13131"/>
    <lineage>
        <taxon>Eukaryota</taxon>
        <taxon>Metazoa</taxon>
        <taxon>Ecdysozoa</taxon>
        <taxon>Arthropoda</taxon>
        <taxon>Hexapoda</taxon>
        <taxon>Insecta</taxon>
        <taxon>Pterygota</taxon>
        <taxon>Neoptera</taxon>
        <taxon>Paraneoptera</taxon>
        <taxon>Hemiptera</taxon>
        <taxon>Sternorrhyncha</taxon>
        <taxon>Aphidomorpha</taxon>
        <taxon>Aphidoidea</taxon>
        <taxon>Aphididae</taxon>
        <taxon>Macrosiphini</taxon>
        <taxon>Macrosiphum</taxon>
    </lineage>
</organism>
<evidence type="ECO:0000313" key="2">
    <source>
        <dbReference type="Proteomes" id="UP001160148"/>
    </source>
</evidence>
<dbReference type="PANTHER" id="PTHR37162">
    <property type="entry name" value="HAT FAMILY DIMERISATION DOMAINCONTAINING PROTEIN-RELATED"/>
    <property type="match status" value="1"/>
</dbReference>
<sequence>MQIITNEFLGLVMVERASADALSDLTLQFLKEINLNHKNIIGLEVDGASSLFGRNHSIYTLLREVSPNLQLIKCVCHSLNTCSFKASNVLSTHLEFMLS</sequence>
<evidence type="ECO:0000313" key="1">
    <source>
        <dbReference type="EMBL" id="CAI6358974.1"/>
    </source>
</evidence>
<accession>A0AAV0WTN5</accession>
<evidence type="ECO:0008006" key="3">
    <source>
        <dbReference type="Google" id="ProtNLM"/>
    </source>
</evidence>
<proteinExistence type="predicted"/>
<dbReference type="AlphaFoldDB" id="A0AAV0WTN5"/>
<name>A0AAV0WTN5_9HEMI</name>
<dbReference type="EMBL" id="CARXXK010000002">
    <property type="protein sequence ID" value="CAI6358974.1"/>
    <property type="molecule type" value="Genomic_DNA"/>
</dbReference>
<protein>
    <recommendedName>
        <fullName evidence="3">DUF4371 domain-containing protein</fullName>
    </recommendedName>
</protein>
<dbReference type="Proteomes" id="UP001160148">
    <property type="component" value="Unassembled WGS sequence"/>
</dbReference>